<accession>A0ABR4JDB1</accession>
<keyword evidence="2" id="KW-1185">Reference proteome</keyword>
<organism evidence="1 2">
    <name type="scientific">Aspergillus pseudoustus</name>
    <dbReference type="NCBI Taxonomy" id="1810923"/>
    <lineage>
        <taxon>Eukaryota</taxon>
        <taxon>Fungi</taxon>
        <taxon>Dikarya</taxon>
        <taxon>Ascomycota</taxon>
        <taxon>Pezizomycotina</taxon>
        <taxon>Eurotiomycetes</taxon>
        <taxon>Eurotiomycetidae</taxon>
        <taxon>Eurotiales</taxon>
        <taxon>Aspergillaceae</taxon>
        <taxon>Aspergillus</taxon>
        <taxon>Aspergillus subgen. Nidulantes</taxon>
    </lineage>
</organism>
<evidence type="ECO:0000313" key="2">
    <source>
        <dbReference type="Proteomes" id="UP001610446"/>
    </source>
</evidence>
<dbReference type="PANTHER" id="PTHR43647:SF4">
    <property type="entry name" value="KETOREDUCTASE (KR) DOMAIN-CONTAINING PROTEIN"/>
    <property type="match status" value="1"/>
</dbReference>
<gene>
    <name evidence="1" type="ORF">BJY01DRAFT_237816</name>
</gene>
<dbReference type="InterPro" id="IPR051593">
    <property type="entry name" value="Ergosterol_Biosynth_ERG27"/>
</dbReference>
<dbReference type="PANTHER" id="PTHR43647">
    <property type="entry name" value="DEHYDROGENASE"/>
    <property type="match status" value="1"/>
</dbReference>
<protein>
    <recommendedName>
        <fullName evidence="3">Short-chain dehydrogenase</fullName>
    </recommendedName>
</protein>
<name>A0ABR4JDB1_9EURO</name>
<evidence type="ECO:0008006" key="3">
    <source>
        <dbReference type="Google" id="ProtNLM"/>
    </source>
</evidence>
<evidence type="ECO:0000313" key="1">
    <source>
        <dbReference type="EMBL" id="KAL2837569.1"/>
    </source>
</evidence>
<proteinExistence type="predicted"/>
<dbReference type="InterPro" id="IPR036291">
    <property type="entry name" value="NAD(P)-bd_dom_sf"/>
</dbReference>
<sequence length="334" mass="36720">MPSTIIITGANGSLATPAIKLLWSEYPEYTLVLTARNPDAVYSPTDLRNVSIRKLDLLDLSAVHAFATEIAAEIQAGKLPPLASIICNAYYWNLRSEPEATEDGFEKTFQANHIAHAALVLRLLGQFGKKLGGRVVLLSSDAHWPGRNRMEKTRPVIPDDLEALVNTTPEGGKANCRARGFQRYASSKLAIAMWMYALNRHLESDLALNKITAVAVNPGSLADSRALMVNTPLSLKIMSILIVRPFLFLLRRFSDPTLRTCAEAAADLVDFATNTTAPGERGYYTLSQKDVSSPDSLSEAKQEALWSKTIEWAGITSENTALQINDLYTDIRQD</sequence>
<dbReference type="Gene3D" id="3.40.50.720">
    <property type="entry name" value="NAD(P)-binding Rossmann-like Domain"/>
    <property type="match status" value="1"/>
</dbReference>
<comment type="caution">
    <text evidence="1">The sequence shown here is derived from an EMBL/GenBank/DDBJ whole genome shotgun (WGS) entry which is preliminary data.</text>
</comment>
<dbReference type="SUPFAM" id="SSF51735">
    <property type="entry name" value="NAD(P)-binding Rossmann-fold domains"/>
    <property type="match status" value="1"/>
</dbReference>
<dbReference type="Proteomes" id="UP001610446">
    <property type="component" value="Unassembled WGS sequence"/>
</dbReference>
<dbReference type="EMBL" id="JBFXLU010000158">
    <property type="protein sequence ID" value="KAL2837569.1"/>
    <property type="molecule type" value="Genomic_DNA"/>
</dbReference>
<reference evidence="1 2" key="1">
    <citation type="submission" date="2024-07" db="EMBL/GenBank/DDBJ databases">
        <title>Section-level genome sequencing and comparative genomics of Aspergillus sections Usti and Cavernicolus.</title>
        <authorList>
            <consortium name="Lawrence Berkeley National Laboratory"/>
            <person name="Nybo J.L."/>
            <person name="Vesth T.C."/>
            <person name="Theobald S."/>
            <person name="Frisvad J.C."/>
            <person name="Larsen T.O."/>
            <person name="Kjaerboelling I."/>
            <person name="Rothschild-Mancinelli K."/>
            <person name="Lyhne E.K."/>
            <person name="Kogle M.E."/>
            <person name="Barry K."/>
            <person name="Clum A."/>
            <person name="Na H."/>
            <person name="Ledsgaard L."/>
            <person name="Lin J."/>
            <person name="Lipzen A."/>
            <person name="Kuo A."/>
            <person name="Riley R."/>
            <person name="Mondo S."/>
            <person name="Labutti K."/>
            <person name="Haridas S."/>
            <person name="Pangalinan J."/>
            <person name="Salamov A.A."/>
            <person name="Simmons B.A."/>
            <person name="Magnuson J.K."/>
            <person name="Chen J."/>
            <person name="Drula E."/>
            <person name="Henrissat B."/>
            <person name="Wiebenga A."/>
            <person name="Lubbers R.J."/>
            <person name="Gomes A.C."/>
            <person name="Makela M.R."/>
            <person name="Stajich J."/>
            <person name="Grigoriev I.V."/>
            <person name="Mortensen U.H."/>
            <person name="De Vries R.P."/>
            <person name="Baker S.E."/>
            <person name="Andersen M.R."/>
        </authorList>
    </citation>
    <scope>NUCLEOTIDE SEQUENCE [LARGE SCALE GENOMIC DNA]</scope>
    <source>
        <strain evidence="1 2">CBS 123904</strain>
    </source>
</reference>